<feature type="domain" description="ChsH2 rubredoxin-like zinc ribbon" evidence="2">
    <location>
        <begin position="379"/>
        <end position="408"/>
    </location>
</feature>
<dbReference type="PANTHER" id="PTHR34075:SF5">
    <property type="entry name" value="BLR3430 PROTEIN"/>
    <property type="match status" value="1"/>
</dbReference>
<keyword evidence="1" id="KW-0414">Isoprene biosynthesis</keyword>
<dbReference type="CDD" id="cd00827">
    <property type="entry name" value="init_cond_enzymes"/>
    <property type="match status" value="1"/>
</dbReference>
<dbReference type="InterPro" id="IPR016039">
    <property type="entry name" value="Thiolase-like"/>
</dbReference>
<accession>A0ABD5VEN7</accession>
<evidence type="ECO:0000313" key="3">
    <source>
        <dbReference type="EMBL" id="MFC6953835.1"/>
    </source>
</evidence>
<gene>
    <name evidence="3" type="ORF">ACFQGB_13265</name>
</gene>
<dbReference type="Pfam" id="PF12172">
    <property type="entry name" value="zf-ChsH2"/>
    <property type="match status" value="1"/>
</dbReference>
<proteinExistence type="predicted"/>
<evidence type="ECO:0000256" key="1">
    <source>
        <dbReference type="ARBA" id="ARBA00023229"/>
    </source>
</evidence>
<dbReference type="GO" id="GO:0008299">
    <property type="term" value="P:isoprenoid biosynthetic process"/>
    <property type="evidence" value="ECO:0007669"/>
    <property type="project" value="UniProtKB-KW"/>
</dbReference>
<dbReference type="SUPFAM" id="SSF50249">
    <property type="entry name" value="Nucleic acid-binding proteins"/>
    <property type="match status" value="1"/>
</dbReference>
<dbReference type="InterPro" id="IPR052513">
    <property type="entry name" value="Thioester_dehydratase-like"/>
</dbReference>
<name>A0ABD5VEN7_9EURY</name>
<protein>
    <submittedName>
        <fullName evidence="3">Zinc ribbon domain-containing protein</fullName>
    </submittedName>
</protein>
<dbReference type="SUPFAM" id="SSF53901">
    <property type="entry name" value="Thiolase-like"/>
    <property type="match status" value="2"/>
</dbReference>
<dbReference type="PANTHER" id="PTHR34075">
    <property type="entry name" value="BLR3430 PROTEIN"/>
    <property type="match status" value="1"/>
</dbReference>
<dbReference type="Proteomes" id="UP001596395">
    <property type="component" value="Unassembled WGS sequence"/>
</dbReference>
<dbReference type="Gene3D" id="3.40.47.10">
    <property type="match status" value="1"/>
</dbReference>
<evidence type="ECO:0000313" key="4">
    <source>
        <dbReference type="Proteomes" id="UP001596395"/>
    </source>
</evidence>
<dbReference type="InterPro" id="IPR022002">
    <property type="entry name" value="ChsH2_Znr"/>
</dbReference>
<organism evidence="3 4">
    <name type="scientific">Halorubellus litoreus</name>
    <dbReference type="NCBI Taxonomy" id="755308"/>
    <lineage>
        <taxon>Archaea</taxon>
        <taxon>Methanobacteriati</taxon>
        <taxon>Methanobacteriota</taxon>
        <taxon>Stenosarchaea group</taxon>
        <taxon>Halobacteria</taxon>
        <taxon>Halobacteriales</taxon>
        <taxon>Halorubellaceae</taxon>
        <taxon>Halorubellus</taxon>
    </lineage>
</organism>
<comment type="caution">
    <text evidence="3">The sequence shown here is derived from an EMBL/GenBank/DDBJ whole genome shotgun (WGS) entry which is preliminary data.</text>
</comment>
<sequence length="510" mass="51768">MSDESPSVDGGAAAGASNGIRAVGAYAPRNRLPASEVEAAWGSVQASGVGEKAVPGADEDALTMAHEAATNALHADGTDASSIGLLAFASTTPPVEEEDVSVRLGSTLGVPETARHESFGGSTRAGTRALAAGFDADLADGELALVVASDCPKGEPAGERDQTAGAGAVAFLVVNDGPAKALARGTYARASPGTRFRERGSERVDGLGVTSYDRATFTETLAGAVDDLDAGVSDEDADDEAAGDDGLDVDAAAVQAPDGAMPYRTTGALGVDTEAIQRVATVHDLGDTGAASALLGLARALDDPDVGRVLVAGYGSGAGADAFVVDTTGAVPAALVLERDDERTLSYAEYLRLRDEVVPEPPEGGGAYVSVPSWRRTLPQRHRLVAGRCGECGSFAFPPEGACGDCGAMAAYEDVQLPGTGRIEAATTISQGGAPPEFAQQQQRDGDFDVVVVAFDAPTGDGTVSAPAQVTDADGGAVDVGDDIVATVRRIYTQEGVTRYGFKVRPAGRR</sequence>
<dbReference type="EMBL" id="JBHSXN010000002">
    <property type="protein sequence ID" value="MFC6953835.1"/>
    <property type="molecule type" value="Genomic_DNA"/>
</dbReference>
<dbReference type="RefSeq" id="WP_336350786.1">
    <property type="nucleotide sequence ID" value="NZ_JAZAQL010000002.1"/>
</dbReference>
<dbReference type="InterPro" id="IPR012340">
    <property type="entry name" value="NA-bd_OB-fold"/>
</dbReference>
<keyword evidence="4" id="KW-1185">Reference proteome</keyword>
<evidence type="ECO:0000259" key="2">
    <source>
        <dbReference type="Pfam" id="PF12172"/>
    </source>
</evidence>
<reference evidence="3 4" key="1">
    <citation type="journal article" date="2019" name="Int. J. Syst. Evol. Microbiol.">
        <title>The Global Catalogue of Microorganisms (GCM) 10K type strain sequencing project: providing services to taxonomists for standard genome sequencing and annotation.</title>
        <authorList>
            <consortium name="The Broad Institute Genomics Platform"/>
            <consortium name="The Broad Institute Genome Sequencing Center for Infectious Disease"/>
            <person name="Wu L."/>
            <person name="Ma J."/>
        </authorList>
    </citation>
    <scope>NUCLEOTIDE SEQUENCE [LARGE SCALE GENOMIC DNA]</scope>
    <source>
        <strain evidence="3 4">GX26</strain>
    </source>
</reference>
<dbReference type="AlphaFoldDB" id="A0ABD5VEN7"/>